<comment type="pathway">
    <text evidence="5">Amino-acid biosynthesis.</text>
</comment>
<evidence type="ECO:0000256" key="3">
    <source>
        <dbReference type="ARBA" id="ARBA00023222"/>
    </source>
</evidence>
<protein>
    <submittedName>
        <fullName evidence="7">Prephenate dehydratase</fullName>
    </submittedName>
</protein>
<dbReference type="CDD" id="cd13532">
    <property type="entry name" value="PBP2_PDT_like"/>
    <property type="match status" value="1"/>
</dbReference>
<keyword evidence="3" id="KW-0584">Phenylalanine biosynthesis</keyword>
<dbReference type="AlphaFoldDB" id="A0A0F7SQB1"/>
<sequence>MSFSSETKPVVVYLGPEGTFSHQVARDRFGSSAEYKPCATISDVYNYRPSDSQTTVLHLIPLKNSTHGAVRETLELLCDEKKLRQDLAVREEFKLSVKHCLIVAKGNENKDLKEFKWVRSHEQALGQCQKFLSDNMSEARRLPTSSTALAAVSLLPNLPSDMSPEDALEQEDGLGAAISSRTVAELYDGLAVWKEGIEDKKGNTTHFLLLSSPSVTVPAKQGPDEDKPRQKMHHGLLYFSSVDKMSNFGPLQQSDPDVPGPGPRPILIEHFQTEGSDEMRLLAMFEVGLIDNPWELGVVEEGIRCLGMWEYENEELDGLIRM</sequence>
<evidence type="ECO:0000256" key="2">
    <source>
        <dbReference type="ARBA" id="ARBA00023141"/>
    </source>
</evidence>
<dbReference type="InterPro" id="IPR001086">
    <property type="entry name" value="Preph_deHydtase"/>
</dbReference>
<keyword evidence="1" id="KW-0028">Amino-acid biosynthesis</keyword>
<proteinExistence type="predicted"/>
<dbReference type="PROSITE" id="PS51171">
    <property type="entry name" value="PREPHENATE_DEHYDR_3"/>
    <property type="match status" value="1"/>
</dbReference>
<evidence type="ECO:0000256" key="5">
    <source>
        <dbReference type="ARBA" id="ARBA00029440"/>
    </source>
</evidence>
<dbReference type="GO" id="GO:0005737">
    <property type="term" value="C:cytoplasm"/>
    <property type="evidence" value="ECO:0007669"/>
    <property type="project" value="TreeGrafter"/>
</dbReference>
<dbReference type="GO" id="GO:0004664">
    <property type="term" value="F:prephenate dehydratase activity"/>
    <property type="evidence" value="ECO:0007669"/>
    <property type="project" value="InterPro"/>
</dbReference>
<dbReference type="SUPFAM" id="SSF53850">
    <property type="entry name" value="Periplasmic binding protein-like II"/>
    <property type="match status" value="1"/>
</dbReference>
<feature type="domain" description="Prephenate dehydratase" evidence="6">
    <location>
        <begin position="10"/>
        <end position="212"/>
    </location>
</feature>
<dbReference type="PANTHER" id="PTHR21022:SF19">
    <property type="entry name" value="PREPHENATE DEHYDRATASE-RELATED"/>
    <property type="match status" value="1"/>
</dbReference>
<dbReference type="PANTHER" id="PTHR21022">
    <property type="entry name" value="PREPHENATE DEHYDRATASE P PROTEIN"/>
    <property type="match status" value="1"/>
</dbReference>
<dbReference type="Gene3D" id="3.40.190.10">
    <property type="entry name" value="Periplasmic binding protein-like II"/>
    <property type="match status" value="2"/>
</dbReference>
<accession>A0A0F7SQB1</accession>
<name>A0A0F7SQB1_PHARH</name>
<dbReference type="Pfam" id="PF00800">
    <property type="entry name" value="PDT"/>
    <property type="match status" value="1"/>
</dbReference>
<dbReference type="EMBL" id="LN483166">
    <property type="protein sequence ID" value="CED84397.1"/>
    <property type="molecule type" value="Genomic_DNA"/>
</dbReference>
<organism evidence="7">
    <name type="scientific">Phaffia rhodozyma</name>
    <name type="common">Yeast</name>
    <name type="synonym">Xanthophyllomyces dendrorhous</name>
    <dbReference type="NCBI Taxonomy" id="264483"/>
    <lineage>
        <taxon>Eukaryota</taxon>
        <taxon>Fungi</taxon>
        <taxon>Dikarya</taxon>
        <taxon>Basidiomycota</taxon>
        <taxon>Agaricomycotina</taxon>
        <taxon>Tremellomycetes</taxon>
        <taxon>Cystofilobasidiales</taxon>
        <taxon>Mrakiaceae</taxon>
        <taxon>Phaffia</taxon>
    </lineage>
</organism>
<evidence type="ECO:0000256" key="4">
    <source>
        <dbReference type="ARBA" id="ARBA00023239"/>
    </source>
</evidence>
<keyword evidence="2" id="KW-0057">Aromatic amino acid biosynthesis</keyword>
<evidence type="ECO:0000313" key="7">
    <source>
        <dbReference type="EMBL" id="CED84397.1"/>
    </source>
</evidence>
<dbReference type="GO" id="GO:0009094">
    <property type="term" value="P:L-phenylalanine biosynthetic process"/>
    <property type="evidence" value="ECO:0007669"/>
    <property type="project" value="UniProtKB-KW"/>
</dbReference>
<evidence type="ECO:0000256" key="1">
    <source>
        <dbReference type="ARBA" id="ARBA00022605"/>
    </source>
</evidence>
<reference evidence="7" key="1">
    <citation type="submission" date="2014-08" db="EMBL/GenBank/DDBJ databases">
        <authorList>
            <person name="Sharma Rahul"/>
            <person name="Thines Marco"/>
        </authorList>
    </citation>
    <scope>NUCLEOTIDE SEQUENCE</scope>
</reference>
<keyword evidence="4" id="KW-0456">Lyase</keyword>
<evidence type="ECO:0000259" key="6">
    <source>
        <dbReference type="PROSITE" id="PS51171"/>
    </source>
</evidence>